<feature type="domain" description="Metaxin glutathione S-transferase" evidence="3">
    <location>
        <begin position="354"/>
        <end position="417"/>
    </location>
</feature>
<dbReference type="OrthoDB" id="5835136at2759"/>
<keyword evidence="2" id="KW-0472">Membrane</keyword>
<keyword evidence="4" id="KW-1185">Reference proteome</keyword>
<name>A0A6P6RW72_9EIME</name>
<evidence type="ECO:0000259" key="3">
    <source>
        <dbReference type="Pfam" id="PF17171"/>
    </source>
</evidence>
<dbReference type="PANTHER" id="PTHR12289">
    <property type="entry name" value="METAXIN RELATED"/>
    <property type="match status" value="1"/>
</dbReference>
<dbReference type="PANTHER" id="PTHR12289:SF41">
    <property type="entry name" value="FAILED AXON CONNECTIONS-RELATED"/>
    <property type="match status" value="1"/>
</dbReference>
<evidence type="ECO:0000256" key="2">
    <source>
        <dbReference type="SAM" id="Phobius"/>
    </source>
</evidence>
<feature type="region of interest" description="Disordered" evidence="1">
    <location>
        <begin position="1"/>
        <end position="79"/>
    </location>
</feature>
<dbReference type="Pfam" id="PF17171">
    <property type="entry name" value="GST_C_6"/>
    <property type="match status" value="1"/>
</dbReference>
<dbReference type="Proteomes" id="UP000515125">
    <property type="component" value="Unplaced"/>
</dbReference>
<protein>
    <submittedName>
        <fullName evidence="5">Uncharacterized protein LOC113147081</fullName>
    </submittedName>
</protein>
<accession>A0A6P6RW72</accession>
<reference evidence="5" key="1">
    <citation type="submission" date="2025-08" db="UniProtKB">
        <authorList>
            <consortium name="RefSeq"/>
        </authorList>
    </citation>
    <scope>IDENTIFICATION</scope>
</reference>
<feature type="transmembrane region" description="Helical" evidence="2">
    <location>
        <begin position="478"/>
        <end position="496"/>
    </location>
</feature>
<sequence>MAHNRERQGGESVKVLGESEVHGRLQEGLQQSDAAASEAPTSELGGRFLSLDSTSMKSVPNPAVGNSETVASASCPPDVPDPSSNMRIPPSHTFVVHTARAVDPLVGELFICPHTLEALCLHRMLGLPLTLVWEPLPPLSPYPHIYLPARQSWWFSGSVDPLLPAAVDPTTGRLLSGNRLLETLRRRCTRSKEADAESGDPQLCTETSSIGYASQFSEKGRQEDIAGKIDSPEHPICIGTCDTQSSAAVEQGTQIATIELVQQAVQSALRFFLWKNEATFQNFTKPLFQNNLGYMYGSYYCWAMRRGILDASVACRSPRVSAEDLTRPFPSLLGSGSAEGDSTLEELLVVDRLRRALRVVEHLLQGRLFFGGSRADAVDAAVFAHLAILFSLPLPDCRELQALLSNYGALLQYCHRVQQVHRIWPSGPSFLFGVLSQSEMASGTFLRVHSWRQRRGAALLESSDDQQDIGTEGELYRFFWWLGAAACCAVILVLSGKTPLRVTTVNSSANSALSREGNGNSIW</sequence>
<dbReference type="GeneID" id="113147081"/>
<organism evidence="4 5">
    <name type="scientific">Cyclospora cayetanensis</name>
    <dbReference type="NCBI Taxonomy" id="88456"/>
    <lineage>
        <taxon>Eukaryota</taxon>
        <taxon>Sar</taxon>
        <taxon>Alveolata</taxon>
        <taxon>Apicomplexa</taxon>
        <taxon>Conoidasida</taxon>
        <taxon>Coccidia</taxon>
        <taxon>Eucoccidiorida</taxon>
        <taxon>Eimeriorina</taxon>
        <taxon>Eimeriidae</taxon>
        <taxon>Cyclospora</taxon>
    </lineage>
</organism>
<dbReference type="InterPro" id="IPR033468">
    <property type="entry name" value="Metaxin_GST"/>
</dbReference>
<dbReference type="InterPro" id="IPR050931">
    <property type="entry name" value="Mito_Protein_Transport_Metaxin"/>
</dbReference>
<evidence type="ECO:0000313" key="4">
    <source>
        <dbReference type="Proteomes" id="UP000515125"/>
    </source>
</evidence>
<keyword evidence="2" id="KW-0812">Transmembrane</keyword>
<evidence type="ECO:0000313" key="5">
    <source>
        <dbReference type="RefSeq" id="XP_026192133.1"/>
    </source>
</evidence>
<dbReference type="GO" id="GO:0001401">
    <property type="term" value="C:SAM complex"/>
    <property type="evidence" value="ECO:0007669"/>
    <property type="project" value="TreeGrafter"/>
</dbReference>
<dbReference type="AlphaFoldDB" id="A0A6P6RW72"/>
<keyword evidence="2" id="KW-1133">Transmembrane helix</keyword>
<dbReference type="RefSeq" id="XP_026192133.1">
    <property type="nucleotide sequence ID" value="XM_026336348.1"/>
</dbReference>
<gene>
    <name evidence="5" type="primary">LOC113147081</name>
</gene>
<dbReference type="SUPFAM" id="SSF47616">
    <property type="entry name" value="GST C-terminal domain-like"/>
    <property type="match status" value="1"/>
</dbReference>
<evidence type="ECO:0000256" key="1">
    <source>
        <dbReference type="SAM" id="MobiDB-lite"/>
    </source>
</evidence>
<feature type="compositionally biased region" description="Polar residues" evidence="1">
    <location>
        <begin position="51"/>
        <end position="72"/>
    </location>
</feature>
<dbReference type="GO" id="GO:0007005">
    <property type="term" value="P:mitochondrion organization"/>
    <property type="evidence" value="ECO:0007669"/>
    <property type="project" value="TreeGrafter"/>
</dbReference>
<dbReference type="InterPro" id="IPR036282">
    <property type="entry name" value="Glutathione-S-Trfase_C_sf"/>
</dbReference>
<proteinExistence type="predicted"/>